<dbReference type="EMBL" id="CP067420">
    <property type="protein sequence ID" value="QQP89561.1"/>
    <property type="molecule type" value="Genomic_DNA"/>
</dbReference>
<name>A0ABX7B5F8_9PROT</name>
<protein>
    <submittedName>
        <fullName evidence="1">Uncharacterized protein</fullName>
    </submittedName>
</protein>
<sequence length="72" mass="8382">MPIYLTLKRGPKLYVEYARWARSGTRAGAWVEVRRERGELLLWLGRWHAIYTPARWSPGTSRGVLNGRSRPT</sequence>
<organism evidence="1 2">
    <name type="scientific">Skermanella cutis</name>
    <dbReference type="NCBI Taxonomy" id="2775420"/>
    <lineage>
        <taxon>Bacteria</taxon>
        <taxon>Pseudomonadati</taxon>
        <taxon>Pseudomonadota</taxon>
        <taxon>Alphaproteobacteria</taxon>
        <taxon>Rhodospirillales</taxon>
        <taxon>Azospirillaceae</taxon>
        <taxon>Skermanella</taxon>
    </lineage>
</organism>
<keyword evidence="2" id="KW-1185">Reference proteome</keyword>
<evidence type="ECO:0000313" key="1">
    <source>
        <dbReference type="EMBL" id="QQP89561.1"/>
    </source>
</evidence>
<reference evidence="1" key="1">
    <citation type="submission" date="2021-02" db="EMBL/GenBank/DDBJ databases">
        <title>Skermanella TT6 skin isolate.</title>
        <authorList>
            <person name="Lee K."/>
            <person name="Ganzorig M."/>
        </authorList>
    </citation>
    <scope>NUCLEOTIDE SEQUENCE</scope>
    <source>
        <strain evidence="1">TT6</strain>
    </source>
</reference>
<accession>A0ABX7B5F8</accession>
<dbReference type="RefSeq" id="WP_201075914.1">
    <property type="nucleotide sequence ID" value="NZ_CP067420.1"/>
</dbReference>
<evidence type="ECO:0000313" key="2">
    <source>
        <dbReference type="Proteomes" id="UP000595197"/>
    </source>
</evidence>
<proteinExistence type="predicted"/>
<gene>
    <name evidence="1" type="ORF">IGS68_26940</name>
</gene>
<dbReference type="Proteomes" id="UP000595197">
    <property type="component" value="Chromosome"/>
</dbReference>